<evidence type="ECO:0008006" key="4">
    <source>
        <dbReference type="Google" id="ProtNLM"/>
    </source>
</evidence>
<organism evidence="2 3">
    <name type="scientific">Paenarthrobacter ureafaciens</name>
    <dbReference type="NCBI Taxonomy" id="37931"/>
    <lineage>
        <taxon>Bacteria</taxon>
        <taxon>Bacillati</taxon>
        <taxon>Actinomycetota</taxon>
        <taxon>Actinomycetes</taxon>
        <taxon>Micrococcales</taxon>
        <taxon>Micrococcaceae</taxon>
        <taxon>Paenarthrobacter</taxon>
    </lineage>
</organism>
<protein>
    <recommendedName>
        <fullName evidence="4">Single-stranded DNA-binding protein</fullName>
    </recommendedName>
</protein>
<feature type="compositionally biased region" description="Polar residues" evidence="1">
    <location>
        <begin position="305"/>
        <end position="315"/>
    </location>
</feature>
<name>A0AAX3EEF3_PAEUR</name>
<proteinExistence type="predicted"/>
<gene>
    <name evidence="2" type="ORF">NL394_13015</name>
</gene>
<dbReference type="AlphaFoldDB" id="A0AAX3EEF3"/>
<feature type="region of interest" description="Disordered" evidence="1">
    <location>
        <begin position="278"/>
        <end position="315"/>
    </location>
</feature>
<dbReference type="EMBL" id="CP101185">
    <property type="protein sequence ID" value="UYV96002.1"/>
    <property type="molecule type" value="Genomic_DNA"/>
</dbReference>
<reference evidence="2" key="1">
    <citation type="submission" date="2022-07" db="EMBL/GenBank/DDBJ databases">
        <authorList>
            <person name="Wu T."/>
        </authorList>
    </citation>
    <scope>NUCLEOTIDE SEQUENCE</scope>
    <source>
        <strain evidence="2">SD-1</strain>
    </source>
</reference>
<keyword evidence="3" id="KW-1185">Reference proteome</keyword>
<evidence type="ECO:0000313" key="2">
    <source>
        <dbReference type="EMBL" id="UYV96002.1"/>
    </source>
</evidence>
<sequence>MANYSISANQLTEGTSVFIRGKLAFARLTSLIEGAALAASDQRKVQNGMSPVGKPHTTATITEAEVQFADPANPTVEEQFVSERRYTSKKNPASGANYSIDSKGTNLPIIAIPSEKGDGTYDQDTSGQELAQGLDVTLVLRVYKPKNFANRGLSLDQVIVHETPRYYNAGGVASGELAARGIVFNAPPRAVQAQPGAGSAVGNGDEPVGTEVEDGLSFPAPQPAVAAPVAAPVPAQAHAQIPSEPIAAVAPAAAPVPAPVAAEQPQQETPEQKLARLERENAELKNAGSAVGAPAGQGPWGGSGDAQQAGITYQG</sequence>
<evidence type="ECO:0000256" key="1">
    <source>
        <dbReference type="SAM" id="MobiDB-lite"/>
    </source>
</evidence>
<evidence type="ECO:0000313" key="3">
    <source>
        <dbReference type="Proteomes" id="UP001163293"/>
    </source>
</evidence>
<dbReference type="Proteomes" id="UP001163293">
    <property type="component" value="Chromosome"/>
</dbReference>
<dbReference type="RefSeq" id="WP_069695017.1">
    <property type="nucleotide sequence ID" value="NZ_CP043010.1"/>
</dbReference>
<accession>A0AAX3EEF3</accession>